<dbReference type="AlphaFoldDB" id="A0A9D9EEY1"/>
<gene>
    <name evidence="4" type="ORF">IAC32_00590</name>
</gene>
<feature type="coiled-coil region" evidence="2">
    <location>
        <begin position="49"/>
        <end position="76"/>
    </location>
</feature>
<feature type="coiled-coil region" evidence="2">
    <location>
        <begin position="114"/>
        <end position="162"/>
    </location>
</feature>
<protein>
    <submittedName>
        <fullName evidence="4">OmpA family protein</fullName>
    </submittedName>
</protein>
<dbReference type="PANTHER" id="PTHR30329">
    <property type="entry name" value="STATOR ELEMENT OF FLAGELLAR MOTOR COMPLEX"/>
    <property type="match status" value="1"/>
</dbReference>
<reference evidence="4" key="1">
    <citation type="submission" date="2020-10" db="EMBL/GenBank/DDBJ databases">
        <authorList>
            <person name="Gilroy R."/>
        </authorList>
    </citation>
    <scope>NUCLEOTIDE SEQUENCE</scope>
    <source>
        <strain evidence="4">D3-1215</strain>
    </source>
</reference>
<feature type="domain" description="OmpA-like" evidence="3">
    <location>
        <begin position="195"/>
        <end position="318"/>
    </location>
</feature>
<comment type="caution">
    <text evidence="4">The sequence shown here is derived from an EMBL/GenBank/DDBJ whole genome shotgun (WGS) entry which is preliminary data.</text>
</comment>
<dbReference type="CDD" id="cd07185">
    <property type="entry name" value="OmpA_C-like"/>
    <property type="match status" value="1"/>
</dbReference>
<evidence type="ECO:0000259" key="3">
    <source>
        <dbReference type="PROSITE" id="PS51123"/>
    </source>
</evidence>
<proteinExistence type="predicted"/>
<organism evidence="4 5">
    <name type="scientific">Candidatus Enterocola intestinipullorum</name>
    <dbReference type="NCBI Taxonomy" id="2840783"/>
    <lineage>
        <taxon>Bacteria</taxon>
        <taxon>Pseudomonadati</taxon>
        <taxon>Bacteroidota</taxon>
        <taxon>Bacteroidia</taxon>
        <taxon>Bacteroidales</taxon>
        <taxon>Candidatus Enterocola</taxon>
    </lineage>
</organism>
<dbReference type="GO" id="GO:0016020">
    <property type="term" value="C:membrane"/>
    <property type="evidence" value="ECO:0007669"/>
    <property type="project" value="UniProtKB-UniRule"/>
</dbReference>
<dbReference type="PANTHER" id="PTHR30329:SF21">
    <property type="entry name" value="LIPOPROTEIN YIAD-RELATED"/>
    <property type="match status" value="1"/>
</dbReference>
<dbReference type="InterPro" id="IPR006665">
    <property type="entry name" value="OmpA-like"/>
</dbReference>
<dbReference type="Pfam" id="PF00691">
    <property type="entry name" value="OmpA"/>
    <property type="match status" value="1"/>
</dbReference>
<accession>A0A9D9EEY1</accession>
<dbReference type="SUPFAM" id="SSF103088">
    <property type="entry name" value="OmpA-like"/>
    <property type="match status" value="1"/>
</dbReference>
<evidence type="ECO:0000256" key="2">
    <source>
        <dbReference type="SAM" id="Coils"/>
    </source>
</evidence>
<evidence type="ECO:0000313" key="4">
    <source>
        <dbReference type="EMBL" id="MBO8446233.1"/>
    </source>
</evidence>
<dbReference type="PROSITE" id="PS51257">
    <property type="entry name" value="PROKAR_LIPOPROTEIN"/>
    <property type="match status" value="1"/>
</dbReference>
<dbReference type="InterPro" id="IPR050330">
    <property type="entry name" value="Bact_OuterMem_StrucFunc"/>
</dbReference>
<dbReference type="Proteomes" id="UP000823637">
    <property type="component" value="Unassembled WGS sequence"/>
</dbReference>
<dbReference type="Gene3D" id="1.10.287.1490">
    <property type="match status" value="1"/>
</dbReference>
<name>A0A9D9EEY1_9BACT</name>
<sequence length="326" mass="36938">MKKTIGTVLTIASFIIPVMVSCVSQKEYEEIKELQAAYYDEARLCKYELEENQKILDELNEKVRVLSAQKEKMQADTLRLVQELERVQSDCGLMQKQNEELITRLKGSKSADEVASLMEEIQTLQNELINRENALFKAERNLNDKQKELEIKNARINELTALLDSTGHRMNSLKDSLRAALTSYQADGLEVYYKNGRIYVSLAEQLLFRTARWDVDDKGAAAIRELSQILANHPDINITVEGHTDNNPYAGSGNIVDNWDLSCKRSTAIIRILLENRNLSPARVSAAGRAEYCPVDSAGTAAARKKNRRSEIILTPDVEKFMEIIR</sequence>
<dbReference type="Gene3D" id="3.30.1330.60">
    <property type="entry name" value="OmpA-like domain"/>
    <property type="match status" value="1"/>
</dbReference>
<reference evidence="4" key="2">
    <citation type="journal article" date="2021" name="PeerJ">
        <title>Extensive microbial diversity within the chicken gut microbiome revealed by metagenomics and culture.</title>
        <authorList>
            <person name="Gilroy R."/>
            <person name="Ravi A."/>
            <person name="Getino M."/>
            <person name="Pursley I."/>
            <person name="Horton D.L."/>
            <person name="Alikhan N.F."/>
            <person name="Baker D."/>
            <person name="Gharbi K."/>
            <person name="Hall N."/>
            <person name="Watson M."/>
            <person name="Adriaenssens E.M."/>
            <person name="Foster-Nyarko E."/>
            <person name="Jarju S."/>
            <person name="Secka A."/>
            <person name="Antonio M."/>
            <person name="Oren A."/>
            <person name="Chaudhuri R.R."/>
            <person name="La Ragione R."/>
            <person name="Hildebrand F."/>
            <person name="Pallen M.J."/>
        </authorList>
    </citation>
    <scope>NUCLEOTIDE SEQUENCE</scope>
    <source>
        <strain evidence="4">D3-1215</strain>
    </source>
</reference>
<keyword evidence="2" id="KW-0175">Coiled coil</keyword>
<keyword evidence="1" id="KW-0472">Membrane</keyword>
<dbReference type="PROSITE" id="PS51123">
    <property type="entry name" value="OMPA_2"/>
    <property type="match status" value="1"/>
</dbReference>
<evidence type="ECO:0000313" key="5">
    <source>
        <dbReference type="Proteomes" id="UP000823637"/>
    </source>
</evidence>
<dbReference type="EMBL" id="JADIMR010000008">
    <property type="protein sequence ID" value="MBO8446233.1"/>
    <property type="molecule type" value="Genomic_DNA"/>
</dbReference>
<evidence type="ECO:0000256" key="1">
    <source>
        <dbReference type="PROSITE-ProRule" id="PRU00473"/>
    </source>
</evidence>
<dbReference type="InterPro" id="IPR036737">
    <property type="entry name" value="OmpA-like_sf"/>
</dbReference>